<dbReference type="EMBL" id="JABEZW010000009">
    <property type="protein sequence ID" value="MBA0774582.1"/>
    <property type="molecule type" value="Genomic_DNA"/>
</dbReference>
<reference evidence="1 2" key="1">
    <citation type="journal article" date="2019" name="Genome Biol. Evol.">
        <title>Insights into the evolution of the New World diploid cottons (Gossypium, subgenus Houzingenia) based on genome sequencing.</title>
        <authorList>
            <person name="Grover C.E."/>
            <person name="Arick M.A. 2nd"/>
            <person name="Thrash A."/>
            <person name="Conover J.L."/>
            <person name="Sanders W.S."/>
            <person name="Peterson D.G."/>
            <person name="Frelichowski J.E."/>
            <person name="Scheffler J.A."/>
            <person name="Scheffler B.E."/>
            <person name="Wendel J.F."/>
        </authorList>
    </citation>
    <scope>NUCLEOTIDE SEQUENCE [LARGE SCALE GENOMIC DNA]</scope>
    <source>
        <strain evidence="1">8</strain>
        <tissue evidence="1">Leaf</tissue>
    </source>
</reference>
<accession>A0A7J9ENH8</accession>
<evidence type="ECO:0000313" key="2">
    <source>
        <dbReference type="Proteomes" id="UP000593568"/>
    </source>
</evidence>
<name>A0A7J9ENH8_9ROSI</name>
<protein>
    <submittedName>
        <fullName evidence="1">Uncharacterized protein</fullName>
    </submittedName>
</protein>
<keyword evidence="2" id="KW-1185">Reference proteome</keyword>
<evidence type="ECO:0000313" key="1">
    <source>
        <dbReference type="EMBL" id="MBA0774582.1"/>
    </source>
</evidence>
<sequence>MSEGFFEAIEELERMTREPSDILE</sequence>
<dbReference type="Proteomes" id="UP000593568">
    <property type="component" value="Unassembled WGS sequence"/>
</dbReference>
<organism evidence="1 2">
    <name type="scientific">Gossypium trilobum</name>
    <dbReference type="NCBI Taxonomy" id="34281"/>
    <lineage>
        <taxon>Eukaryota</taxon>
        <taxon>Viridiplantae</taxon>
        <taxon>Streptophyta</taxon>
        <taxon>Embryophyta</taxon>
        <taxon>Tracheophyta</taxon>
        <taxon>Spermatophyta</taxon>
        <taxon>Magnoliopsida</taxon>
        <taxon>eudicotyledons</taxon>
        <taxon>Gunneridae</taxon>
        <taxon>Pentapetalae</taxon>
        <taxon>rosids</taxon>
        <taxon>malvids</taxon>
        <taxon>Malvales</taxon>
        <taxon>Malvaceae</taxon>
        <taxon>Malvoideae</taxon>
        <taxon>Gossypium</taxon>
    </lineage>
</organism>
<proteinExistence type="predicted"/>
<gene>
    <name evidence="1" type="ORF">Gotri_009783</name>
</gene>
<comment type="caution">
    <text evidence="1">The sequence shown here is derived from an EMBL/GenBank/DDBJ whole genome shotgun (WGS) entry which is preliminary data.</text>
</comment>
<dbReference type="AlphaFoldDB" id="A0A7J9ENH8"/>